<dbReference type="PROSITE" id="PS50850">
    <property type="entry name" value="MFS"/>
    <property type="match status" value="1"/>
</dbReference>
<feature type="compositionally biased region" description="Low complexity" evidence="7">
    <location>
        <begin position="447"/>
        <end position="474"/>
    </location>
</feature>
<dbReference type="Pfam" id="PF05977">
    <property type="entry name" value="MFS_3"/>
    <property type="match status" value="1"/>
</dbReference>
<evidence type="ECO:0000256" key="3">
    <source>
        <dbReference type="ARBA" id="ARBA00022475"/>
    </source>
</evidence>
<keyword evidence="6 8" id="KW-0472">Membrane</keyword>
<dbReference type="InterPro" id="IPR010290">
    <property type="entry name" value="TM_effector"/>
</dbReference>
<keyword evidence="5 8" id="KW-1133">Transmembrane helix</keyword>
<feature type="transmembrane region" description="Helical" evidence="8">
    <location>
        <begin position="301"/>
        <end position="320"/>
    </location>
</feature>
<evidence type="ECO:0000256" key="6">
    <source>
        <dbReference type="ARBA" id="ARBA00023136"/>
    </source>
</evidence>
<reference evidence="10 11" key="1">
    <citation type="submission" date="2018-11" db="EMBL/GenBank/DDBJ databases">
        <title>Whole genome sequence of Streptomyces chrestomyceticus NBRC 13444(T).</title>
        <authorList>
            <person name="Komaki H."/>
            <person name="Tamura T."/>
        </authorList>
    </citation>
    <scope>NUCLEOTIDE SEQUENCE [LARGE SCALE GENOMIC DNA]</scope>
    <source>
        <strain evidence="10 11">NBRC 13444</strain>
    </source>
</reference>
<keyword evidence="2" id="KW-0813">Transport</keyword>
<evidence type="ECO:0000259" key="9">
    <source>
        <dbReference type="PROSITE" id="PS50850"/>
    </source>
</evidence>
<comment type="subcellular location">
    <subcellularLocation>
        <location evidence="1">Cell inner membrane</location>
        <topology evidence="1">Multi-pass membrane protein</topology>
    </subcellularLocation>
</comment>
<comment type="caution">
    <text evidence="10">The sequence shown here is derived from an EMBL/GenBank/DDBJ whole genome shotgun (WGS) entry which is preliminary data.</text>
</comment>
<evidence type="ECO:0000313" key="10">
    <source>
        <dbReference type="EMBL" id="GCD40262.1"/>
    </source>
</evidence>
<feature type="transmembrane region" description="Helical" evidence="8">
    <location>
        <begin position="217"/>
        <end position="236"/>
    </location>
</feature>
<name>A0A7U9L4J7_9ACTN</name>
<dbReference type="GO" id="GO:0005886">
    <property type="term" value="C:plasma membrane"/>
    <property type="evidence" value="ECO:0007669"/>
    <property type="project" value="UniProtKB-SubCell"/>
</dbReference>
<dbReference type="InterPro" id="IPR020846">
    <property type="entry name" value="MFS_dom"/>
</dbReference>
<gene>
    <name evidence="10" type="ORF">OEIGOIKO_08119</name>
</gene>
<dbReference type="InterPro" id="IPR036259">
    <property type="entry name" value="MFS_trans_sf"/>
</dbReference>
<dbReference type="CDD" id="cd06173">
    <property type="entry name" value="MFS_MefA_like"/>
    <property type="match status" value="1"/>
</dbReference>
<sequence length="482" mass="49199">MPTETPSSAHVPRPATAPSAAKTPGPASAQRGKPAARRLSARLRGAALDTRPLSVPAFRRLLAGQGLSYIGTMITEVAVPLQVYRLTHSSLYVGLTGLVGLAPLVVFGLYGGAIADRVDRRRLYLVSATVTWAVTLALFVQALVGAGSVGLLLGLVALQAAAFAVSSAARGAIIPRVVPAALVPAANTLNYTAGNLGQVAGPLVAGVLVGLPHGFAWAYGADAVLFTALLYSTVRLPPLRMKRELPQRGGMRMVWDGLRFIGSHPVLWMSFAADIAAMVLAMPTALFPEAASTRFHGGAGLLYSAVAVGSLVAAAFSGWIGKVSRQGRALTVAVAAWAVAIAAAGATDSLTLTVGLLICAGAADLVSAVYRQTILQTYAPDEMRGRLQGVFTVVVAGGPRLGDLRAGAMASATGITLAWSGAAVACLILVVGAALAVRPFWRYAAPSASQTSAVPPASASSAPSPSSDDALPQPQAVHEAGR</sequence>
<feature type="transmembrane region" description="Helical" evidence="8">
    <location>
        <begin position="91"/>
        <end position="111"/>
    </location>
</feature>
<dbReference type="GO" id="GO:0022857">
    <property type="term" value="F:transmembrane transporter activity"/>
    <property type="evidence" value="ECO:0007669"/>
    <property type="project" value="InterPro"/>
</dbReference>
<accession>A0A7U9L4J7</accession>
<keyword evidence="3" id="KW-1003">Cell membrane</keyword>
<organism evidence="10 11">
    <name type="scientific">Streptomyces chrestomyceticus JCM 4735</name>
    <dbReference type="NCBI Taxonomy" id="1306181"/>
    <lineage>
        <taxon>Bacteria</taxon>
        <taxon>Bacillati</taxon>
        <taxon>Actinomycetota</taxon>
        <taxon>Actinomycetes</taxon>
        <taxon>Kitasatosporales</taxon>
        <taxon>Streptomycetaceae</taxon>
        <taxon>Streptomyces</taxon>
    </lineage>
</organism>
<feature type="transmembrane region" description="Helical" evidence="8">
    <location>
        <begin position="257"/>
        <end position="281"/>
    </location>
</feature>
<feature type="domain" description="Major facilitator superfamily (MFS) profile" evidence="9">
    <location>
        <begin position="260"/>
        <end position="482"/>
    </location>
</feature>
<feature type="region of interest" description="Disordered" evidence="7">
    <location>
        <begin position="447"/>
        <end position="482"/>
    </location>
</feature>
<dbReference type="Proteomes" id="UP000287830">
    <property type="component" value="Unassembled WGS sequence"/>
</dbReference>
<feature type="transmembrane region" description="Helical" evidence="8">
    <location>
        <begin position="414"/>
        <end position="437"/>
    </location>
</feature>
<keyword evidence="4 8" id="KW-0812">Transmembrane</keyword>
<feature type="transmembrane region" description="Helical" evidence="8">
    <location>
        <begin position="123"/>
        <end position="144"/>
    </location>
</feature>
<evidence type="ECO:0000313" key="11">
    <source>
        <dbReference type="Proteomes" id="UP000287830"/>
    </source>
</evidence>
<feature type="transmembrane region" description="Helical" evidence="8">
    <location>
        <begin position="189"/>
        <end position="211"/>
    </location>
</feature>
<evidence type="ECO:0000256" key="5">
    <source>
        <dbReference type="ARBA" id="ARBA00022989"/>
    </source>
</evidence>
<feature type="region of interest" description="Disordered" evidence="7">
    <location>
        <begin position="1"/>
        <end position="35"/>
    </location>
</feature>
<evidence type="ECO:0000256" key="8">
    <source>
        <dbReference type="SAM" id="Phobius"/>
    </source>
</evidence>
<proteinExistence type="predicted"/>
<feature type="transmembrane region" description="Helical" evidence="8">
    <location>
        <begin position="327"/>
        <end position="346"/>
    </location>
</feature>
<dbReference type="AlphaFoldDB" id="A0A7U9L4J7"/>
<dbReference type="Gene3D" id="1.20.1250.20">
    <property type="entry name" value="MFS general substrate transporter like domains"/>
    <property type="match status" value="1"/>
</dbReference>
<evidence type="ECO:0000256" key="2">
    <source>
        <dbReference type="ARBA" id="ARBA00022448"/>
    </source>
</evidence>
<feature type="transmembrane region" description="Helical" evidence="8">
    <location>
        <begin position="150"/>
        <end position="169"/>
    </location>
</feature>
<dbReference type="SUPFAM" id="SSF103473">
    <property type="entry name" value="MFS general substrate transporter"/>
    <property type="match status" value="1"/>
</dbReference>
<dbReference type="EMBL" id="BHZC01000001">
    <property type="protein sequence ID" value="GCD40262.1"/>
    <property type="molecule type" value="Genomic_DNA"/>
</dbReference>
<evidence type="ECO:0000256" key="4">
    <source>
        <dbReference type="ARBA" id="ARBA00022692"/>
    </source>
</evidence>
<evidence type="ECO:0000256" key="7">
    <source>
        <dbReference type="SAM" id="MobiDB-lite"/>
    </source>
</evidence>
<protein>
    <submittedName>
        <fullName evidence="10">MFS transporter</fullName>
    </submittedName>
</protein>
<dbReference type="PANTHER" id="PTHR23513">
    <property type="entry name" value="INTEGRAL MEMBRANE EFFLUX PROTEIN-RELATED"/>
    <property type="match status" value="1"/>
</dbReference>
<dbReference type="PANTHER" id="PTHR23513:SF9">
    <property type="entry name" value="ENTEROBACTIN EXPORTER ENTS"/>
    <property type="match status" value="1"/>
</dbReference>
<evidence type="ECO:0000256" key="1">
    <source>
        <dbReference type="ARBA" id="ARBA00004429"/>
    </source>
</evidence>